<keyword evidence="3" id="KW-1185">Reference proteome</keyword>
<proteinExistence type="predicted"/>
<name>A0A7J7M986_9MAGN</name>
<evidence type="ECO:0008006" key="4">
    <source>
        <dbReference type="Google" id="ProtNLM"/>
    </source>
</evidence>
<evidence type="ECO:0000313" key="2">
    <source>
        <dbReference type="EMBL" id="KAF6151445.1"/>
    </source>
</evidence>
<sequence>MVLLLLIRTIVAVDHVVEAELDSQIVSRPIQTANIIWASRTISRSVKSFHELLMFELLML</sequence>
<feature type="chain" id="PRO_5029486496" description="Secreted protein" evidence="1">
    <location>
        <begin position="20"/>
        <end position="60"/>
    </location>
</feature>
<dbReference type="AlphaFoldDB" id="A0A7J7M986"/>
<accession>A0A7J7M986</accession>
<protein>
    <recommendedName>
        <fullName evidence="4">Secreted protein</fullName>
    </recommendedName>
</protein>
<dbReference type="Proteomes" id="UP000541444">
    <property type="component" value="Unassembled WGS sequence"/>
</dbReference>
<evidence type="ECO:0000313" key="3">
    <source>
        <dbReference type="Proteomes" id="UP000541444"/>
    </source>
</evidence>
<gene>
    <name evidence="2" type="ORF">GIB67_016257</name>
</gene>
<comment type="caution">
    <text evidence="2">The sequence shown here is derived from an EMBL/GenBank/DDBJ whole genome shotgun (WGS) entry which is preliminary data.</text>
</comment>
<reference evidence="2 3" key="1">
    <citation type="journal article" date="2020" name="IScience">
        <title>Genome Sequencing of the Endangered Kingdonia uniflora (Circaeasteraceae, Ranunculales) Reveals Potential Mechanisms of Evolutionary Specialization.</title>
        <authorList>
            <person name="Sun Y."/>
            <person name="Deng T."/>
            <person name="Zhang A."/>
            <person name="Moore M.J."/>
            <person name="Landis J.B."/>
            <person name="Lin N."/>
            <person name="Zhang H."/>
            <person name="Zhang X."/>
            <person name="Huang J."/>
            <person name="Zhang X."/>
            <person name="Sun H."/>
            <person name="Wang H."/>
        </authorList>
    </citation>
    <scope>NUCLEOTIDE SEQUENCE [LARGE SCALE GENOMIC DNA]</scope>
    <source>
        <strain evidence="2">TB1705</strain>
        <tissue evidence="2">Leaf</tissue>
    </source>
</reference>
<feature type="signal peptide" evidence="1">
    <location>
        <begin position="1"/>
        <end position="19"/>
    </location>
</feature>
<organism evidence="2 3">
    <name type="scientific">Kingdonia uniflora</name>
    <dbReference type="NCBI Taxonomy" id="39325"/>
    <lineage>
        <taxon>Eukaryota</taxon>
        <taxon>Viridiplantae</taxon>
        <taxon>Streptophyta</taxon>
        <taxon>Embryophyta</taxon>
        <taxon>Tracheophyta</taxon>
        <taxon>Spermatophyta</taxon>
        <taxon>Magnoliopsida</taxon>
        <taxon>Ranunculales</taxon>
        <taxon>Circaeasteraceae</taxon>
        <taxon>Kingdonia</taxon>
    </lineage>
</organism>
<dbReference type="EMBL" id="JACGCM010001690">
    <property type="protein sequence ID" value="KAF6151445.1"/>
    <property type="molecule type" value="Genomic_DNA"/>
</dbReference>
<feature type="non-terminal residue" evidence="2">
    <location>
        <position position="60"/>
    </location>
</feature>
<keyword evidence="1" id="KW-0732">Signal</keyword>
<evidence type="ECO:0000256" key="1">
    <source>
        <dbReference type="SAM" id="SignalP"/>
    </source>
</evidence>